<proteinExistence type="predicted"/>
<organism evidence="1 2">
    <name type="scientific">Exiguobacterium oxidotolerans</name>
    <dbReference type="NCBI Taxonomy" id="223958"/>
    <lineage>
        <taxon>Bacteria</taxon>
        <taxon>Bacillati</taxon>
        <taxon>Bacillota</taxon>
        <taxon>Bacilli</taxon>
        <taxon>Bacillales</taxon>
        <taxon>Bacillales Family XII. Incertae Sedis</taxon>
        <taxon>Exiguobacterium</taxon>
    </lineage>
</organism>
<dbReference type="EMBL" id="CABWKQ010000050">
    <property type="protein sequence ID" value="VWX38610.1"/>
    <property type="molecule type" value="Genomic_DNA"/>
</dbReference>
<dbReference type="RefSeq" id="WP_159174145.1">
    <property type="nucleotide sequence ID" value="NZ_LR732322.1"/>
</dbReference>
<accession>A0A653IJ16</accession>
<dbReference type="AlphaFoldDB" id="A0A653IJ16"/>
<name>A0A653IJ16_9BACL</name>
<sequence length="148" mass="17260">MRLSRSLAQQYEYDELHRDGEFGFFNTFKDIFMAGLMIGKDTGKIIPFKRGKNAESFNESVFSNDDELLINSIIYEEFGEVEPGKEEFQRIENYAAGGVSHLYELLIKNSGSNAIDRYIELLYDFKDEESLENYRNRSLTETAFKDQF</sequence>
<evidence type="ECO:0000313" key="2">
    <source>
        <dbReference type="Proteomes" id="UP000439752"/>
    </source>
</evidence>
<evidence type="ECO:0000313" key="1">
    <source>
        <dbReference type="EMBL" id="VWX38610.1"/>
    </source>
</evidence>
<gene>
    <name evidence="1" type="ORF">EXIGUO9Y_540001</name>
</gene>
<reference evidence="1 2" key="1">
    <citation type="submission" date="2019-10" db="EMBL/GenBank/DDBJ databases">
        <authorList>
            <person name="Karimi E."/>
        </authorList>
    </citation>
    <scope>NUCLEOTIDE SEQUENCE [LARGE SCALE GENOMIC DNA]</scope>
    <source>
        <strain evidence="1">Exiguobacterium sp. 9Y</strain>
    </source>
</reference>
<dbReference type="Proteomes" id="UP000439752">
    <property type="component" value="Unassembled WGS sequence"/>
</dbReference>
<protein>
    <submittedName>
        <fullName evidence="1">Putative Dnd system-associated protein 4</fullName>
    </submittedName>
</protein>
<keyword evidence="2" id="KW-1185">Reference proteome</keyword>